<gene>
    <name evidence="2" type="ORF">H8717_09900</name>
</gene>
<dbReference type="PANTHER" id="PTHR40061:SF1">
    <property type="entry name" value="SPORULATION PROTEIN YLMC-RELATED"/>
    <property type="match status" value="1"/>
</dbReference>
<dbReference type="NCBIfam" id="TIGR02888">
    <property type="entry name" value="spore_YlmC_YmxH"/>
    <property type="match status" value="1"/>
</dbReference>
<feature type="domain" description="PRC-barrel" evidence="1">
    <location>
        <begin position="4"/>
        <end position="77"/>
    </location>
</feature>
<comment type="caution">
    <text evidence="2">The sequence shown here is derived from an EMBL/GenBank/DDBJ whole genome shotgun (WGS) entry which is preliminary data.</text>
</comment>
<proteinExistence type="predicted"/>
<dbReference type="Proteomes" id="UP000658131">
    <property type="component" value="Unassembled WGS sequence"/>
</dbReference>
<dbReference type="RefSeq" id="WP_262400212.1">
    <property type="nucleotide sequence ID" value="NZ_JACRTB010000014.1"/>
</dbReference>
<dbReference type="InterPro" id="IPR027275">
    <property type="entry name" value="PRC-brl_dom"/>
</dbReference>
<evidence type="ECO:0000259" key="1">
    <source>
        <dbReference type="Pfam" id="PF05239"/>
    </source>
</evidence>
<dbReference type="Gene3D" id="2.30.30.240">
    <property type="entry name" value="PRC-barrel domain"/>
    <property type="match status" value="1"/>
</dbReference>
<accession>A0ABR7NJX2</accession>
<sequence length="90" mass="10387">MYCRANDLRCKDVINVKNGCRIGCVCDFEIDLSSARISALVIYGRWRLFGLLGRGKDIIIRWCDIQLIGEDAILVNFDVPGDRGRRQRRR</sequence>
<reference evidence="2 3" key="1">
    <citation type="submission" date="2020-08" db="EMBL/GenBank/DDBJ databases">
        <title>Genome public.</title>
        <authorList>
            <person name="Liu C."/>
            <person name="Sun Q."/>
        </authorList>
    </citation>
    <scope>NUCLEOTIDE SEQUENCE [LARGE SCALE GENOMIC DNA]</scope>
    <source>
        <strain evidence="2 3">BX1</strain>
    </source>
</reference>
<protein>
    <submittedName>
        <fullName evidence="2">YlmC/YmxH family sporulation protein</fullName>
    </submittedName>
</protein>
<dbReference type="InterPro" id="IPR014238">
    <property type="entry name" value="Spore_YlmC/YmxH"/>
</dbReference>
<organism evidence="2 3">
    <name type="scientific">Yanshouia hominis</name>
    <dbReference type="NCBI Taxonomy" id="2763673"/>
    <lineage>
        <taxon>Bacteria</taxon>
        <taxon>Bacillati</taxon>
        <taxon>Bacillota</taxon>
        <taxon>Clostridia</taxon>
        <taxon>Eubacteriales</taxon>
        <taxon>Oscillospiraceae</taxon>
        <taxon>Yanshouia</taxon>
    </lineage>
</organism>
<evidence type="ECO:0000313" key="2">
    <source>
        <dbReference type="EMBL" id="MBC8576711.1"/>
    </source>
</evidence>
<evidence type="ECO:0000313" key="3">
    <source>
        <dbReference type="Proteomes" id="UP000658131"/>
    </source>
</evidence>
<dbReference type="PANTHER" id="PTHR40061">
    <property type="entry name" value="SPORULATION PROTEIN YLMC-RELATED"/>
    <property type="match status" value="1"/>
</dbReference>
<keyword evidence="3" id="KW-1185">Reference proteome</keyword>
<name>A0ABR7NJX2_9FIRM</name>
<dbReference type="Pfam" id="PF05239">
    <property type="entry name" value="PRC"/>
    <property type="match status" value="1"/>
</dbReference>
<dbReference type="SUPFAM" id="SSF50346">
    <property type="entry name" value="PRC-barrel domain"/>
    <property type="match status" value="1"/>
</dbReference>
<dbReference type="EMBL" id="JACRTB010000014">
    <property type="protein sequence ID" value="MBC8576711.1"/>
    <property type="molecule type" value="Genomic_DNA"/>
</dbReference>
<dbReference type="InterPro" id="IPR011033">
    <property type="entry name" value="PRC_barrel-like_sf"/>
</dbReference>